<organism evidence="1 2">
    <name type="scientific">Cupriavidus pampae</name>
    <dbReference type="NCBI Taxonomy" id="659251"/>
    <lineage>
        <taxon>Bacteria</taxon>
        <taxon>Pseudomonadati</taxon>
        <taxon>Pseudomonadota</taxon>
        <taxon>Betaproteobacteria</taxon>
        <taxon>Burkholderiales</taxon>
        <taxon>Burkholderiaceae</taxon>
        <taxon>Cupriavidus</taxon>
    </lineage>
</organism>
<gene>
    <name evidence="1" type="ORF">LMG32289_02428</name>
</gene>
<proteinExistence type="predicted"/>
<keyword evidence="2" id="KW-1185">Reference proteome</keyword>
<protein>
    <recommendedName>
        <fullName evidence="3">Lipoprotein</fullName>
    </recommendedName>
</protein>
<accession>A0ABN7YDN3</accession>
<reference evidence="1 2" key="1">
    <citation type="submission" date="2021-08" db="EMBL/GenBank/DDBJ databases">
        <authorList>
            <person name="Peeters C."/>
        </authorList>
    </citation>
    <scope>NUCLEOTIDE SEQUENCE [LARGE SCALE GENOMIC DNA]</scope>
    <source>
        <strain evidence="1 2">LMG 32289</strain>
    </source>
</reference>
<evidence type="ECO:0000313" key="2">
    <source>
        <dbReference type="Proteomes" id="UP000706525"/>
    </source>
</evidence>
<evidence type="ECO:0000313" key="1">
    <source>
        <dbReference type="EMBL" id="CAG9171574.1"/>
    </source>
</evidence>
<dbReference type="EMBL" id="CAJZAG010000004">
    <property type="protein sequence ID" value="CAG9171574.1"/>
    <property type="molecule type" value="Genomic_DNA"/>
</dbReference>
<comment type="caution">
    <text evidence="1">The sequence shown here is derived from an EMBL/GenBank/DDBJ whole genome shotgun (WGS) entry which is preliminary data.</text>
</comment>
<evidence type="ECO:0008006" key="3">
    <source>
        <dbReference type="Google" id="ProtNLM"/>
    </source>
</evidence>
<dbReference type="RefSeq" id="WP_223988347.1">
    <property type="nucleotide sequence ID" value="NZ_CAJZAG010000004.1"/>
</dbReference>
<sequence>MPLQRFPRATRLPLALVAALIVTTVMGLAACAPDSVRNFEAKGFNQYVDKIQNSCADATLGTHVLGEWLRSGSDDSDSEYVYWLDQTSRLYYQRISVPEYRSSIEAAMGGDKVNADALNCIVKLLPADRPYRPSGVFW</sequence>
<dbReference type="Proteomes" id="UP000706525">
    <property type="component" value="Unassembled WGS sequence"/>
</dbReference>
<name>A0ABN7YDN3_9BURK</name>
<dbReference type="PROSITE" id="PS51257">
    <property type="entry name" value="PROKAR_LIPOPROTEIN"/>
    <property type="match status" value="1"/>
</dbReference>